<evidence type="ECO:0000256" key="6">
    <source>
        <dbReference type="ARBA" id="ARBA00023180"/>
    </source>
</evidence>
<accession>A0ABQ2E763</accession>
<organism evidence="7 8">
    <name type="scientific">Luteimonas terricola</name>
    <dbReference type="NCBI Taxonomy" id="645597"/>
    <lineage>
        <taxon>Bacteria</taxon>
        <taxon>Pseudomonadati</taxon>
        <taxon>Pseudomonadota</taxon>
        <taxon>Gammaproteobacteria</taxon>
        <taxon>Lysobacterales</taxon>
        <taxon>Lysobacteraceae</taxon>
        <taxon>Luteimonas</taxon>
    </lineage>
</organism>
<evidence type="ECO:0000313" key="8">
    <source>
        <dbReference type="Proteomes" id="UP000599009"/>
    </source>
</evidence>
<sequence length="271" mass="29592">MPRVLPLLAIALAFVAGDALAWSAEGHRIVARIAEAGLKPEARAEVDRLLADEADPTLAGVATWADALRRNDPELGKRSAKWHYINFDGRCGFEPPRDCPGNNCVVGQTNLMFRSLSDPGLDDASRTAALKFIVHFVADLHQPLHASPRDDKGGNGYQVNIDGQGSNLHRVWDGTILERRGLAYGPYATELMQTPLADDATLGSDRPVLEWALESCRLVEAGEIYPPEGEHVIDEAFLDARLPLAERRLREAGHRLAALLNHALAPPQKLP</sequence>
<evidence type="ECO:0000256" key="4">
    <source>
        <dbReference type="ARBA" id="ARBA00022801"/>
    </source>
</evidence>
<dbReference type="InterPro" id="IPR003154">
    <property type="entry name" value="S1/P1nuclease"/>
</dbReference>
<protein>
    <submittedName>
        <fullName evidence="7">Endonuclease</fullName>
    </submittedName>
</protein>
<dbReference type="PANTHER" id="PTHR33146:SF26">
    <property type="entry name" value="ENDONUCLEASE 4"/>
    <property type="match status" value="1"/>
</dbReference>
<keyword evidence="2" id="KW-0479">Metal-binding</keyword>
<keyword evidence="6" id="KW-0325">Glycoprotein</keyword>
<keyword evidence="1" id="KW-0540">Nuclease</keyword>
<evidence type="ECO:0000313" key="7">
    <source>
        <dbReference type="EMBL" id="GGJ99033.1"/>
    </source>
</evidence>
<dbReference type="GO" id="GO:0004519">
    <property type="term" value="F:endonuclease activity"/>
    <property type="evidence" value="ECO:0007669"/>
    <property type="project" value="UniProtKB-KW"/>
</dbReference>
<gene>
    <name evidence="7" type="ORF">GCM10011394_05180</name>
</gene>
<dbReference type="InterPro" id="IPR008947">
    <property type="entry name" value="PLipase_C/P1_nuclease_dom_sf"/>
</dbReference>
<reference evidence="8" key="1">
    <citation type="journal article" date="2019" name="Int. J. Syst. Evol. Microbiol.">
        <title>The Global Catalogue of Microorganisms (GCM) 10K type strain sequencing project: providing services to taxonomists for standard genome sequencing and annotation.</title>
        <authorList>
            <consortium name="The Broad Institute Genomics Platform"/>
            <consortium name="The Broad Institute Genome Sequencing Center for Infectious Disease"/>
            <person name="Wu L."/>
            <person name="Ma J."/>
        </authorList>
    </citation>
    <scope>NUCLEOTIDE SEQUENCE [LARGE SCALE GENOMIC DNA]</scope>
    <source>
        <strain evidence="8">CGMCC 1.8985</strain>
    </source>
</reference>
<evidence type="ECO:0000256" key="1">
    <source>
        <dbReference type="ARBA" id="ARBA00022722"/>
    </source>
</evidence>
<proteinExistence type="predicted"/>
<dbReference type="PANTHER" id="PTHR33146">
    <property type="entry name" value="ENDONUCLEASE 4"/>
    <property type="match status" value="1"/>
</dbReference>
<evidence type="ECO:0000256" key="3">
    <source>
        <dbReference type="ARBA" id="ARBA00022759"/>
    </source>
</evidence>
<dbReference type="CDD" id="cd11010">
    <property type="entry name" value="S1-P1_nuclease"/>
    <property type="match status" value="1"/>
</dbReference>
<dbReference type="Proteomes" id="UP000599009">
    <property type="component" value="Unassembled WGS sequence"/>
</dbReference>
<keyword evidence="5" id="KW-1015">Disulfide bond</keyword>
<dbReference type="Pfam" id="PF02265">
    <property type="entry name" value="S1-P1_nuclease"/>
    <property type="match status" value="1"/>
</dbReference>
<keyword evidence="4" id="KW-0378">Hydrolase</keyword>
<keyword evidence="3 7" id="KW-0255">Endonuclease</keyword>
<dbReference type="EMBL" id="BMME01000001">
    <property type="protein sequence ID" value="GGJ99033.1"/>
    <property type="molecule type" value="Genomic_DNA"/>
</dbReference>
<dbReference type="Gene3D" id="1.10.575.10">
    <property type="entry name" value="P1 Nuclease"/>
    <property type="match status" value="1"/>
</dbReference>
<evidence type="ECO:0000256" key="5">
    <source>
        <dbReference type="ARBA" id="ARBA00023157"/>
    </source>
</evidence>
<dbReference type="SUPFAM" id="SSF48537">
    <property type="entry name" value="Phospholipase C/P1 nuclease"/>
    <property type="match status" value="1"/>
</dbReference>
<evidence type="ECO:0000256" key="2">
    <source>
        <dbReference type="ARBA" id="ARBA00022723"/>
    </source>
</evidence>
<name>A0ABQ2E763_9GAMM</name>
<dbReference type="RefSeq" id="WP_165942334.1">
    <property type="nucleotide sequence ID" value="NZ_BMME01000001.1"/>
</dbReference>
<comment type="caution">
    <text evidence="7">The sequence shown here is derived from an EMBL/GenBank/DDBJ whole genome shotgun (WGS) entry which is preliminary data.</text>
</comment>
<keyword evidence="8" id="KW-1185">Reference proteome</keyword>